<evidence type="ECO:0000256" key="1">
    <source>
        <dbReference type="SAM" id="MobiDB-lite"/>
    </source>
</evidence>
<dbReference type="EMBL" id="GECU01003040">
    <property type="protein sequence ID" value="JAT04667.1"/>
    <property type="molecule type" value="Transcribed_RNA"/>
</dbReference>
<organism evidence="2">
    <name type="scientific">Homalodisca liturata</name>
    <dbReference type="NCBI Taxonomy" id="320908"/>
    <lineage>
        <taxon>Eukaryota</taxon>
        <taxon>Metazoa</taxon>
        <taxon>Ecdysozoa</taxon>
        <taxon>Arthropoda</taxon>
        <taxon>Hexapoda</taxon>
        <taxon>Insecta</taxon>
        <taxon>Pterygota</taxon>
        <taxon>Neoptera</taxon>
        <taxon>Paraneoptera</taxon>
        <taxon>Hemiptera</taxon>
        <taxon>Auchenorrhyncha</taxon>
        <taxon>Membracoidea</taxon>
        <taxon>Cicadellidae</taxon>
        <taxon>Cicadellinae</taxon>
        <taxon>Proconiini</taxon>
        <taxon>Homalodisca</taxon>
    </lineage>
</organism>
<feature type="region of interest" description="Disordered" evidence="1">
    <location>
        <begin position="219"/>
        <end position="244"/>
    </location>
</feature>
<name>A0A1B6JZM6_9HEMI</name>
<proteinExistence type="predicted"/>
<feature type="compositionally biased region" description="Basic residues" evidence="1">
    <location>
        <begin position="219"/>
        <end position="228"/>
    </location>
</feature>
<feature type="non-terminal residue" evidence="2">
    <location>
        <position position="244"/>
    </location>
</feature>
<protein>
    <submittedName>
        <fullName evidence="2">Uncharacterized protein</fullName>
    </submittedName>
</protein>
<gene>
    <name evidence="2" type="ORF">g.8638</name>
</gene>
<sequence length="244" mass="26985">MILITISFIFKLTVIIYCLILHVNAGPTLEAQEFSAIDDELIRILDSPKDEQEWDYMLANITNIIKEIELYMKDMKEDNQEMIQKAYAIYKLGKPKFIDHTFSEPDVQEFGKVTDKQLLDLHVLRDKLDNLWNDFLDILSEKTGETLDYGIHAQYPGYGPDGDHGYNGGEGYGGRGQGYGEGWNGGEGYGEGNDDGYEGGYGEGYGGGYRGGYGGGFRRGRGRGRGRRGGGGGGYGGGDWEVPD</sequence>
<dbReference type="AlphaFoldDB" id="A0A1B6JZM6"/>
<accession>A0A1B6JZM6</accession>
<evidence type="ECO:0000313" key="2">
    <source>
        <dbReference type="EMBL" id="JAT04667.1"/>
    </source>
</evidence>
<feature type="compositionally biased region" description="Gly residues" evidence="1">
    <location>
        <begin position="229"/>
        <end position="244"/>
    </location>
</feature>
<reference evidence="2" key="1">
    <citation type="submission" date="2015-11" db="EMBL/GenBank/DDBJ databases">
        <title>De novo transcriptome assembly of four potential Pierce s Disease insect vectors from Arizona vineyards.</title>
        <authorList>
            <person name="Tassone E.E."/>
        </authorList>
    </citation>
    <scope>NUCLEOTIDE SEQUENCE</scope>
</reference>